<keyword evidence="3" id="KW-1185">Reference proteome</keyword>
<reference evidence="2 3" key="1">
    <citation type="journal article" date="2009" name="Stand. Genomic Sci.">
        <title>Complete genome sequence of Anaerococcus prevotii type strain (PC1).</title>
        <authorList>
            <person name="Labutti K."/>
            <person name="Pukall R."/>
            <person name="Steenblock K."/>
            <person name="Glavina Del Rio T."/>
            <person name="Tice H."/>
            <person name="Copeland A."/>
            <person name="Cheng J.F."/>
            <person name="Lucas S."/>
            <person name="Chen F."/>
            <person name="Nolan M."/>
            <person name="Bruce D."/>
            <person name="Goodwin L."/>
            <person name="Pitluck S."/>
            <person name="Ivanova N."/>
            <person name="Mavromatis K."/>
            <person name="Ovchinnikova G."/>
            <person name="Pati A."/>
            <person name="Chen A."/>
            <person name="Palaniappan K."/>
            <person name="Land M."/>
            <person name="Hauser L."/>
            <person name="Chang Y.J."/>
            <person name="Jeffries C.D."/>
            <person name="Chain P."/>
            <person name="Saunders E."/>
            <person name="Brettin T."/>
            <person name="Detter J.C."/>
            <person name="Han C."/>
            <person name="Goker M."/>
            <person name="Bristow J."/>
            <person name="Eisen J.A."/>
            <person name="Markowitz V."/>
            <person name="Hugenholtz P."/>
            <person name="Kyrpides N.C."/>
            <person name="Klenk H.P."/>
            <person name="Lapidus A."/>
        </authorList>
    </citation>
    <scope>NUCLEOTIDE SEQUENCE [LARGE SCALE GENOMIC DNA]</scope>
    <source>
        <strain evidence="3">ATCC 9321 / DSM 20548 / JCM 6508 / NCTC 11806 / PC1</strain>
    </source>
</reference>
<protein>
    <submittedName>
        <fullName evidence="2">Uncharacterized protein</fullName>
    </submittedName>
</protein>
<name>C7RF99_ANAPD</name>
<accession>C7RF99</accession>
<gene>
    <name evidence="2" type="ordered locus">Apre_0107</name>
</gene>
<evidence type="ECO:0000256" key="1">
    <source>
        <dbReference type="SAM" id="MobiDB-lite"/>
    </source>
</evidence>
<dbReference type="HOGENOM" id="CLU_2582025_0_0_9"/>
<proteinExistence type="predicted"/>
<dbReference type="EMBL" id="CP001708">
    <property type="protein sequence ID" value="ACV28160.1"/>
    <property type="molecule type" value="Genomic_DNA"/>
</dbReference>
<dbReference type="KEGG" id="apr:Apre_0107"/>
<evidence type="ECO:0000313" key="2">
    <source>
        <dbReference type="EMBL" id="ACV28160.1"/>
    </source>
</evidence>
<dbReference type="eggNOG" id="ENOG5032AB7">
    <property type="taxonomic scope" value="Bacteria"/>
</dbReference>
<sequence>MKRERQARKKEEDTQSSSQEQVDLDQTVVSGVVKVFNNDEMIEYQDRYITISFGPDDGYWQSDFSLPVDAPRMLNVNVVE</sequence>
<dbReference type="Proteomes" id="UP000002294">
    <property type="component" value="Chromosome"/>
</dbReference>
<dbReference type="RefSeq" id="WP_012803579.1">
    <property type="nucleotide sequence ID" value="NC_013171.1"/>
</dbReference>
<dbReference type="AlphaFoldDB" id="C7RF99"/>
<organism evidence="2 3">
    <name type="scientific">Anaerococcus prevotii (strain ATCC 9321 / DSM 20548 / JCM 6508 / NCTC 11806 / PC1)</name>
    <name type="common">Peptostreptococcus prevotii</name>
    <name type="synonym">Peptococcus prevotii</name>
    <dbReference type="NCBI Taxonomy" id="525919"/>
    <lineage>
        <taxon>Bacteria</taxon>
        <taxon>Bacillati</taxon>
        <taxon>Bacillota</taxon>
        <taxon>Tissierellia</taxon>
        <taxon>Tissierellales</taxon>
        <taxon>Peptoniphilaceae</taxon>
        <taxon>Anaerococcus</taxon>
    </lineage>
</organism>
<evidence type="ECO:0000313" key="3">
    <source>
        <dbReference type="Proteomes" id="UP000002294"/>
    </source>
</evidence>
<feature type="region of interest" description="Disordered" evidence="1">
    <location>
        <begin position="1"/>
        <end position="23"/>
    </location>
</feature>
<feature type="compositionally biased region" description="Basic and acidic residues" evidence="1">
    <location>
        <begin position="1"/>
        <end position="13"/>
    </location>
</feature>